<comment type="similarity">
    <text evidence="1">Belongs to the bacterial ribosomal protein bL34 family.</text>
</comment>
<keyword evidence="3" id="KW-0687">Ribonucleoprotein</keyword>
<evidence type="ECO:0000256" key="5">
    <source>
        <dbReference type="ARBA" id="ARBA00035434"/>
    </source>
</evidence>
<dbReference type="InterPro" id="IPR000271">
    <property type="entry name" value="Ribosomal_bL34"/>
</dbReference>
<dbReference type="Pfam" id="PF00468">
    <property type="entry name" value="Ribosomal_L34"/>
    <property type="match status" value="1"/>
</dbReference>
<dbReference type="GO" id="GO:0005762">
    <property type="term" value="C:mitochondrial large ribosomal subunit"/>
    <property type="evidence" value="ECO:0007669"/>
    <property type="project" value="TreeGrafter"/>
</dbReference>
<gene>
    <name evidence="6" type="ORF">PSYICH_LOCUS12225</name>
</gene>
<evidence type="ECO:0000256" key="3">
    <source>
        <dbReference type="ARBA" id="ARBA00023274"/>
    </source>
</evidence>
<dbReference type="Proteomes" id="UP001153636">
    <property type="component" value="Chromosome 6"/>
</dbReference>
<dbReference type="PANTHER" id="PTHR14503">
    <property type="entry name" value="MITOCHONDRIAL RIBOSOMAL PROTEIN 34 FAMILY MEMBER"/>
    <property type="match status" value="1"/>
</dbReference>
<organism evidence="6 7">
    <name type="scientific">Psylliodes chrysocephalus</name>
    <dbReference type="NCBI Taxonomy" id="3402493"/>
    <lineage>
        <taxon>Eukaryota</taxon>
        <taxon>Metazoa</taxon>
        <taxon>Ecdysozoa</taxon>
        <taxon>Arthropoda</taxon>
        <taxon>Hexapoda</taxon>
        <taxon>Insecta</taxon>
        <taxon>Pterygota</taxon>
        <taxon>Neoptera</taxon>
        <taxon>Endopterygota</taxon>
        <taxon>Coleoptera</taxon>
        <taxon>Polyphaga</taxon>
        <taxon>Cucujiformia</taxon>
        <taxon>Chrysomeloidea</taxon>
        <taxon>Chrysomelidae</taxon>
        <taxon>Galerucinae</taxon>
        <taxon>Alticini</taxon>
        <taxon>Psylliodes</taxon>
    </lineage>
</organism>
<keyword evidence="7" id="KW-1185">Reference proteome</keyword>
<evidence type="ECO:0000256" key="1">
    <source>
        <dbReference type="ARBA" id="ARBA00010111"/>
    </source>
</evidence>
<evidence type="ECO:0000256" key="4">
    <source>
        <dbReference type="ARBA" id="ARBA00035274"/>
    </source>
</evidence>
<sequence length="95" mass="10901">MSLLTRLLPSFLNGLKITSVQPFASFHSLTADKAIQTNPGGLFNVITRSIIRIHFPRPSERKRIKKHGWDTRMKTAAGRRVLMNRILKGRFVYSH</sequence>
<keyword evidence="2" id="KW-0689">Ribosomal protein</keyword>
<proteinExistence type="inferred from homology"/>
<dbReference type="GO" id="GO:0003735">
    <property type="term" value="F:structural constituent of ribosome"/>
    <property type="evidence" value="ECO:0007669"/>
    <property type="project" value="InterPro"/>
</dbReference>
<name>A0A9P0D8I4_9CUCU</name>
<evidence type="ECO:0000313" key="7">
    <source>
        <dbReference type="Proteomes" id="UP001153636"/>
    </source>
</evidence>
<dbReference type="PANTHER" id="PTHR14503:SF4">
    <property type="entry name" value="LARGE RIBOSOMAL SUBUNIT PROTEIN BL34M"/>
    <property type="match status" value="1"/>
</dbReference>
<dbReference type="FunFam" id="1.10.287.3980:FF:000001">
    <property type="entry name" value="Mitochondrial ribosomal protein L34"/>
    <property type="match status" value="1"/>
</dbReference>
<evidence type="ECO:0000313" key="6">
    <source>
        <dbReference type="EMBL" id="CAH1111807.1"/>
    </source>
</evidence>
<dbReference type="GO" id="GO:0006412">
    <property type="term" value="P:translation"/>
    <property type="evidence" value="ECO:0007669"/>
    <property type="project" value="InterPro"/>
</dbReference>
<reference evidence="6" key="1">
    <citation type="submission" date="2022-01" db="EMBL/GenBank/DDBJ databases">
        <authorList>
            <person name="King R."/>
        </authorList>
    </citation>
    <scope>NUCLEOTIDE SEQUENCE</scope>
</reference>
<dbReference type="OrthoDB" id="431691at2759"/>
<dbReference type="AlphaFoldDB" id="A0A9P0D8I4"/>
<dbReference type="NCBIfam" id="TIGR01030">
    <property type="entry name" value="rpmH_bact"/>
    <property type="match status" value="1"/>
</dbReference>
<protein>
    <recommendedName>
        <fullName evidence="4">Large ribosomal subunit protein bL34m</fullName>
    </recommendedName>
    <alternativeName>
        <fullName evidence="5">39S ribosomal protein L34, mitochondrial</fullName>
    </alternativeName>
</protein>
<evidence type="ECO:0000256" key="2">
    <source>
        <dbReference type="ARBA" id="ARBA00022980"/>
    </source>
</evidence>
<dbReference type="Gene3D" id="1.10.287.3980">
    <property type="match status" value="1"/>
</dbReference>
<dbReference type="EMBL" id="OV651818">
    <property type="protein sequence ID" value="CAH1111807.1"/>
    <property type="molecule type" value="Genomic_DNA"/>
</dbReference>
<accession>A0A9P0D8I4</accession>